<dbReference type="AlphaFoldDB" id="A0A151XAT3"/>
<dbReference type="Proteomes" id="UP000075809">
    <property type="component" value="Unassembled WGS sequence"/>
</dbReference>
<sequence>MYARIIPPLKTRAIITKVVHVVELEVTRVGTSFFIAGNSATSSVVKPHLLALAIRDLRRRDAFSQDFFDVRLDKPSKQFPKCPIISRRFSFLSQFKRCNKFRTSTETVEKSQNEIMGV</sequence>
<evidence type="ECO:0000313" key="1">
    <source>
        <dbReference type="EMBL" id="KYQ57493.1"/>
    </source>
</evidence>
<proteinExistence type="predicted"/>
<accession>A0A151XAT3</accession>
<dbReference type="EMBL" id="KQ982335">
    <property type="protein sequence ID" value="KYQ57493.1"/>
    <property type="molecule type" value="Genomic_DNA"/>
</dbReference>
<evidence type="ECO:0000313" key="2">
    <source>
        <dbReference type="Proteomes" id="UP000075809"/>
    </source>
</evidence>
<reference evidence="1 2" key="1">
    <citation type="submission" date="2015-09" db="EMBL/GenBank/DDBJ databases">
        <title>Trachymyrmex zeteki WGS genome.</title>
        <authorList>
            <person name="Nygaard S."/>
            <person name="Hu H."/>
            <person name="Boomsma J."/>
            <person name="Zhang G."/>
        </authorList>
    </citation>
    <scope>NUCLEOTIDE SEQUENCE [LARGE SCALE GENOMIC DNA]</scope>
    <source>
        <strain evidence="1">Tzet28-1</strain>
        <tissue evidence="1">Whole body</tissue>
    </source>
</reference>
<keyword evidence="2" id="KW-1185">Reference proteome</keyword>
<organism evidence="1 2">
    <name type="scientific">Mycetomoellerius zeteki</name>
    <dbReference type="NCBI Taxonomy" id="64791"/>
    <lineage>
        <taxon>Eukaryota</taxon>
        <taxon>Metazoa</taxon>
        <taxon>Ecdysozoa</taxon>
        <taxon>Arthropoda</taxon>
        <taxon>Hexapoda</taxon>
        <taxon>Insecta</taxon>
        <taxon>Pterygota</taxon>
        <taxon>Neoptera</taxon>
        <taxon>Endopterygota</taxon>
        <taxon>Hymenoptera</taxon>
        <taxon>Apocrita</taxon>
        <taxon>Aculeata</taxon>
        <taxon>Formicoidea</taxon>
        <taxon>Formicidae</taxon>
        <taxon>Myrmicinae</taxon>
        <taxon>Mycetomoellerius</taxon>
    </lineage>
</organism>
<dbReference type="OrthoDB" id="7614842at2759"/>
<dbReference type="KEGG" id="mzt:108720646"/>
<gene>
    <name evidence="1" type="ORF">ALC60_03455</name>
</gene>
<protein>
    <submittedName>
        <fullName evidence="1">Uncharacterized protein</fullName>
    </submittedName>
</protein>
<name>A0A151XAT3_9HYME</name>